<dbReference type="Gene3D" id="1.10.1240.100">
    <property type="match status" value="2"/>
</dbReference>
<reference evidence="11 12" key="1">
    <citation type="submission" date="2018-05" db="EMBL/GenBank/DDBJ databases">
        <title>The Hungate 1000. A catalogue of reference genomes from the rumen microbiome.</title>
        <authorList>
            <person name="Kelly W."/>
        </authorList>
    </citation>
    <scope>NUCLEOTIDE SEQUENCE [LARGE SCALE GENOMIC DNA]</scope>
    <source>
        <strain evidence="11 12">SAb67</strain>
    </source>
</reference>
<keyword evidence="3" id="KW-0596">Phosphopantetheine</keyword>
<evidence type="ECO:0000259" key="9">
    <source>
        <dbReference type="PROSITE" id="PS52004"/>
    </source>
</evidence>
<dbReference type="InterPro" id="IPR036291">
    <property type="entry name" value="NAD(P)-bd_dom_sf"/>
</dbReference>
<evidence type="ECO:0000313" key="11">
    <source>
        <dbReference type="EMBL" id="PWJ12984.1"/>
    </source>
</evidence>
<sequence>MNHDISIVGMSIKVPNADNIEQLWDIMKNKEVCTGKIPADRWDAEALTPDVNWMGSIKDYNDFDPSFFRISPREACHMEPQQKMILQEVWRCIEDSGIPLKELQRKKTAVYISYFLIDNKNNFLKRGDIPEKYDLAGNVECSLSNRISYCFDLTGESLTVNTACSGGLVCLYHAKRALAEKECDYAIVGGVNLNLDEWKYKCLDQGHMLSHDGRCKAFSINANGYVSSEGALAFLLQRKEDTERDHNDAYAVIKGAAVNYTGKSYSITAPKIESQRNVILGALEDAGMNADEISYIEAHGTGTSLGDPIEIEALTQAFRKYTDRKNYCNIGTVKCNIGHLEPAAGLAGLAKVVSMFRHRAIPPIVDNGEENPIIDFENSPFRTNYETVEWKQDGPLTAGISSFGFSGMNSHVIVQEYVSEQKADTLSAAVNNDFILSARTEKSLKKTVRKWKEALTKNGEDFDINDLCFNVQNSRSDFRYRIHIKAKDIYELINGLDSADIFHSENSVPDELEINMYFLPSYEDTDKLFARFESIRSSYSRYCDMISSETDISDGPEADLTRQFVLSYCIYEMLLDSGVNVKRLRAGKGSELLTAALAKAVSLSEAVKVYTGRINADNIDVFPLSMDITDGNKIFYHDIHVEKDRIPELINCFRNSFVHMSENDRRISDKLLSDVKKLYHTQNTIKKNIDLWNDVLTEHDIPLTDFINGSYDVRDADEWFIINIVFADVYIEVLNRWKITDRLRFENADIRLMKSMIAAKCLNRSQLIEAIKGNISNAPEYIDIPVTDICREELSAFENYNERDIVSFIMQNKDERSSYAVSDDICSRIRNMIADHWKKGIDIDWEHINSGVTYRKYHLPVYQYDYYEPSLNEEAPAAKTAEIDTENVTVDAVSSIVRDIAAETVFMSSDDIDNNTNLNDYGFESLTIAEFIKRLNERLGISLTLLTYFMYPTVNKIAGYIFKEYGQALSIGGSNDLSETADNNAAGDSQLADCLIKAFSDITGIDEEYIELSNELSDYDLDAYKMSRIIEMINKHCGISATPLLFADCLTINDIMERVGELSSGVDNGTIDETVHVTQEVCASQSRKIAIVGMSLAVPGADEMDSFYGLLEENRSVLGEVPSSRWDWDSFYGSLDDNSSYRKLKYKAGFIEDFEFFDNEFWNISYKEALVTDPQQRVLLGAVLKAVTDAGIRLEDLAGRKVGVFTAATTDDYYSLVSGNGLLSDPKRLTGNYHCFIANRISFMFDLHGPSENIDTACSSGIVACHRARQALLDKECDIAVVAGVNVIAIPETFLSLERSNMLSATDACHSFSSEADGYARSEGAGVLILKTYDDAVKDDDHIYASICGSAVSHSGRTGGITTPDIDSLSDVIYDAWKDSGEFIGENTFIELHGTGSVIGDSIEYTALESSIRHMEHDSGRTLAPGSVFVGTLKPVIGHLEAASGIVEIIKAVVQMNNDTLFAIGGLEELNPNISENDHSCIELLKAHRKWKKHTDERLRCGINSYGFGGLNAHIVLESCDGNISLDTEVYPRNLYLYSAKSRDALIELVRRNAEFLQSDADVSGRIDDYAYTLQCCCQHYTYRAAFTAGSREELIGKLIGYCNNEVGEREISCKTYSADDIESAISERKIDILADIWLGNSGRIDWKRLYGGAERNRVRVPSYPFSKKRCWLELSYNQSGISDDITFTQTIGFNDSIVSDHLVGECRYVPAVNYLLNVAEKLKEAYPDKCFEMCSVRFIMPCIVMKDTVIEYSINLAGKGGSFVAKAPDSDIVYAKGEIKRRVAPEMLHDFGSVSGDSISAEALYERIRQRGIYYGETYRRIKNAVVGSDRFEGSIVTSSCDTIAERAALFDSSLQGVFMYLDDMFVPFEAESVYLDPTVSAGSFRSNMDISQDHYDISFSDESGRTVFEVNGLVMRQAKKESCGILTPVWEKIHTDRENAESDPERTIAVMPVFSEKNFAVLKSYYHNIGYICTDDIINGSTEEFDSTVRRVIFVVPEERSSLSYLAESYKTDKTAVSFFRLVKKMIENEMDGCDISIMIVTHSAFNVTGCDSIDPFGSDVIGMALSVRKEISNWQITCFDTDTFTEDTVRAMEAINRYSSGASALYAFRNGEVYIRKLEKTDVPDKSSIAPFNEESVVLIIGGGSGIGALTAAHIADRYHSRIAVCGRRAVLKDKPDYVDYYSCDISDPLQVERLFDGVLRKYGRIDTVIHSALVLDDSTIANMTEEQLLRGLAPKTSGVINVVSAMRTHNAGQLIVYSSVMSFANYAGQSNYSGGSVFIDSFAAYAASELGIRCKVFNWGLWSQTGIVTDSFHVGVMKKKGFLGMENAEGMEMLEAGLRCTYGQMVVLKQIGSGVTDELNDHRYPEAYADTEDGGFSDYLAERLITADKVNELLDYKSRIKHISVAFADRILKTVGNASAAITGRNAKLLYNELREAVEADGDMLDAITETGDDCYTRLLDKIEGTYTDVLYGRTAATELLFSKDTKQLVADIYGNNDMADYYNTIITRALQYKLLTYLRSVGIPDKKIRILEVGAGTGGTTRPVAEGLEPFSDFIEYYYTDISKSFVLHAEERFGRYDFFRFRTLNMDKPLEGDLAKMKFDYVICANVIHAVADLDLALDNLNRLVDISGSLILYEMTEKLLFNTIIFGLLDGWWLYENDRRRINGSPLLTKYSWKTVLEKHGFGNIFFYGDKSGSRNIGQNIIIAEKCGESAAPDISADEVQEQVIVDDRKEAFRTTDDVISGVIGMIEGVVQEKISDPRKTFVDCGIDSIMAIEIIEKINAAFGLRLRAVDIFKYVSPYGLAEHIKEIKKTDP</sequence>
<dbReference type="Pfam" id="PF22621">
    <property type="entry name" value="CurL-like_PKS_C"/>
    <property type="match status" value="1"/>
</dbReference>
<dbReference type="GO" id="GO:0006633">
    <property type="term" value="P:fatty acid biosynthetic process"/>
    <property type="evidence" value="ECO:0007669"/>
    <property type="project" value="TreeGrafter"/>
</dbReference>
<organism evidence="11 12">
    <name type="scientific">Ruminococcus flavefaciens</name>
    <dbReference type="NCBI Taxonomy" id="1265"/>
    <lineage>
        <taxon>Bacteria</taxon>
        <taxon>Bacillati</taxon>
        <taxon>Bacillota</taxon>
        <taxon>Clostridia</taxon>
        <taxon>Eubacteriales</taxon>
        <taxon>Oscillospiraceae</taxon>
        <taxon>Ruminococcus</taxon>
    </lineage>
</organism>
<dbReference type="CDD" id="cd00833">
    <property type="entry name" value="PKS"/>
    <property type="match status" value="2"/>
</dbReference>
<dbReference type="RefSeq" id="WP_109726275.1">
    <property type="nucleotide sequence ID" value="NZ_QGDI01000005.1"/>
</dbReference>
<dbReference type="InterPro" id="IPR029063">
    <property type="entry name" value="SAM-dependent_MTases_sf"/>
</dbReference>
<dbReference type="SUPFAM" id="SSF47336">
    <property type="entry name" value="ACP-like"/>
    <property type="match status" value="3"/>
</dbReference>
<comment type="function">
    <text evidence="1">Involved in some intermediate steps for the synthesis of the antibiotic polyketide bacillaene which is involved in secondary metabolism.</text>
</comment>
<dbReference type="InterPro" id="IPR013217">
    <property type="entry name" value="Methyltransf_12"/>
</dbReference>
<dbReference type="Gene3D" id="3.40.47.10">
    <property type="match status" value="2"/>
</dbReference>
<dbReference type="SUPFAM" id="SSF53901">
    <property type="entry name" value="Thiolase-like"/>
    <property type="match status" value="2"/>
</dbReference>
<dbReference type="Gene3D" id="3.40.50.150">
    <property type="entry name" value="Vaccinia Virus protein VP39"/>
    <property type="match status" value="1"/>
</dbReference>
<dbReference type="Gene3D" id="3.10.129.110">
    <property type="entry name" value="Polyketide synthase dehydratase"/>
    <property type="match status" value="1"/>
</dbReference>
<dbReference type="GO" id="GO:0031177">
    <property type="term" value="F:phosphopantetheine binding"/>
    <property type="evidence" value="ECO:0007669"/>
    <property type="project" value="InterPro"/>
</dbReference>
<feature type="active site" description="Proton donor; for dehydratase activity" evidence="7">
    <location>
        <position position="1853"/>
    </location>
</feature>
<dbReference type="InterPro" id="IPR006162">
    <property type="entry name" value="Ppantetheine_attach_site"/>
</dbReference>
<evidence type="ECO:0000256" key="4">
    <source>
        <dbReference type="ARBA" id="ARBA00022553"/>
    </source>
</evidence>
<dbReference type="InterPro" id="IPR050091">
    <property type="entry name" value="PKS_NRPS_Biosynth_Enz"/>
</dbReference>
<dbReference type="PROSITE" id="PS50075">
    <property type="entry name" value="CARRIER"/>
    <property type="match status" value="2"/>
</dbReference>
<dbReference type="InterPro" id="IPR042104">
    <property type="entry name" value="PKS_dehydratase_sf"/>
</dbReference>
<dbReference type="Pfam" id="PF02801">
    <property type="entry name" value="Ketoacyl-synt_C"/>
    <property type="match status" value="2"/>
</dbReference>
<dbReference type="SMART" id="SM00825">
    <property type="entry name" value="PKS_KS"/>
    <property type="match status" value="2"/>
</dbReference>
<dbReference type="SUPFAM" id="SSF51735">
    <property type="entry name" value="NAD(P)-binding Rossmann-fold domains"/>
    <property type="match status" value="2"/>
</dbReference>
<dbReference type="EMBL" id="QGDI01000005">
    <property type="protein sequence ID" value="PWJ12984.1"/>
    <property type="molecule type" value="Genomic_DNA"/>
</dbReference>
<protein>
    <submittedName>
        <fullName evidence="11">Phosphopantetheine binding protein</fullName>
    </submittedName>
</protein>
<feature type="active site" description="Proton acceptor; for dehydratase activity" evidence="7">
    <location>
        <position position="1702"/>
    </location>
</feature>
<proteinExistence type="predicted"/>
<dbReference type="InterPro" id="IPR020806">
    <property type="entry name" value="PKS_PP-bd"/>
</dbReference>
<evidence type="ECO:0000259" key="10">
    <source>
        <dbReference type="PROSITE" id="PS52019"/>
    </source>
</evidence>
<dbReference type="PROSITE" id="PS00012">
    <property type="entry name" value="PHOSPHOPANTETHEINE"/>
    <property type="match status" value="1"/>
</dbReference>
<evidence type="ECO:0000259" key="8">
    <source>
        <dbReference type="PROSITE" id="PS50075"/>
    </source>
</evidence>
<keyword evidence="6" id="KW-0511">Multifunctional enzyme</keyword>
<feature type="domain" description="Ketosynthase family 3 (KS3)" evidence="9">
    <location>
        <begin position="1086"/>
        <end position="1519"/>
    </location>
</feature>
<dbReference type="InterPro" id="IPR049551">
    <property type="entry name" value="PKS_DH_C"/>
</dbReference>
<dbReference type="GO" id="GO:0005737">
    <property type="term" value="C:cytoplasm"/>
    <property type="evidence" value="ECO:0007669"/>
    <property type="project" value="TreeGrafter"/>
</dbReference>
<dbReference type="SMART" id="SM00823">
    <property type="entry name" value="PKS_PP"/>
    <property type="match status" value="2"/>
</dbReference>
<keyword evidence="4" id="KW-0597">Phosphoprotein</keyword>
<feature type="domain" description="PKS/mFAS DH" evidence="10">
    <location>
        <begin position="1673"/>
        <end position="1926"/>
    </location>
</feature>
<dbReference type="PANTHER" id="PTHR43775">
    <property type="entry name" value="FATTY ACID SYNTHASE"/>
    <property type="match status" value="1"/>
</dbReference>
<dbReference type="Pfam" id="PF16197">
    <property type="entry name" value="KAsynt_C_assoc"/>
    <property type="match status" value="1"/>
</dbReference>
<dbReference type="OrthoDB" id="2203190at2"/>
<dbReference type="PANTHER" id="PTHR43775:SF37">
    <property type="entry name" value="SI:DKEY-61P9.11"/>
    <property type="match status" value="1"/>
</dbReference>
<comment type="pathway">
    <text evidence="2">Antibiotic biosynthesis; bacillaene biosynthesis.</text>
</comment>
<name>A0A315XZ29_RUMFL</name>
<dbReference type="Pfam" id="PF00109">
    <property type="entry name" value="ketoacyl-synt"/>
    <property type="match status" value="2"/>
</dbReference>
<dbReference type="InterPro" id="IPR020841">
    <property type="entry name" value="PKS_Beta-ketoAc_synthase_dom"/>
</dbReference>
<evidence type="ECO:0000256" key="7">
    <source>
        <dbReference type="PROSITE-ProRule" id="PRU01363"/>
    </source>
</evidence>
<evidence type="ECO:0000256" key="2">
    <source>
        <dbReference type="ARBA" id="ARBA00004789"/>
    </source>
</evidence>
<dbReference type="Gene3D" id="3.40.50.720">
    <property type="entry name" value="NAD(P)-binding Rossmann-like Domain"/>
    <property type="match status" value="1"/>
</dbReference>
<comment type="caution">
    <text evidence="11">The sequence shown here is derived from an EMBL/GenBank/DDBJ whole genome shotgun (WGS) entry which is preliminary data.</text>
</comment>
<dbReference type="InterPro" id="IPR049900">
    <property type="entry name" value="PKS_mFAS_DH"/>
</dbReference>
<dbReference type="SMART" id="SM00822">
    <property type="entry name" value="PKS_KR"/>
    <property type="match status" value="1"/>
</dbReference>
<dbReference type="GO" id="GO:0071770">
    <property type="term" value="P:DIM/DIP cell wall layer assembly"/>
    <property type="evidence" value="ECO:0007669"/>
    <property type="project" value="TreeGrafter"/>
</dbReference>
<dbReference type="PROSITE" id="PS52019">
    <property type="entry name" value="PKS_MFAS_DH"/>
    <property type="match status" value="1"/>
</dbReference>
<keyword evidence="5" id="KW-0808">Transferase</keyword>
<dbReference type="Pfam" id="PF08242">
    <property type="entry name" value="Methyltransf_12"/>
    <property type="match status" value="1"/>
</dbReference>
<dbReference type="Gene3D" id="1.10.1200.10">
    <property type="entry name" value="ACP-like"/>
    <property type="match status" value="3"/>
</dbReference>
<dbReference type="InterPro" id="IPR057326">
    <property type="entry name" value="KR_dom"/>
</dbReference>
<dbReference type="InterPro" id="IPR036736">
    <property type="entry name" value="ACP-like_sf"/>
</dbReference>
<dbReference type="Pfam" id="PF14765">
    <property type="entry name" value="PS-DH"/>
    <property type="match status" value="1"/>
</dbReference>
<dbReference type="Proteomes" id="UP000245720">
    <property type="component" value="Unassembled WGS sequence"/>
</dbReference>
<feature type="domain" description="Carrier" evidence="8">
    <location>
        <begin position="2741"/>
        <end position="2816"/>
    </location>
</feature>
<dbReference type="CDD" id="cd02440">
    <property type="entry name" value="AdoMet_MTases"/>
    <property type="match status" value="1"/>
</dbReference>
<dbReference type="InterPro" id="IPR014030">
    <property type="entry name" value="Ketoacyl_synth_N"/>
</dbReference>
<feature type="region of interest" description="C-terminal hotdog fold" evidence="7">
    <location>
        <begin position="1797"/>
        <end position="1926"/>
    </location>
</feature>
<feature type="domain" description="Carrier" evidence="8">
    <location>
        <begin position="891"/>
        <end position="965"/>
    </location>
</feature>
<evidence type="ECO:0000256" key="3">
    <source>
        <dbReference type="ARBA" id="ARBA00022450"/>
    </source>
</evidence>
<evidence type="ECO:0000256" key="5">
    <source>
        <dbReference type="ARBA" id="ARBA00022679"/>
    </source>
</evidence>
<dbReference type="InterPro" id="IPR009081">
    <property type="entry name" value="PP-bd_ACP"/>
</dbReference>
<dbReference type="GO" id="GO:0004312">
    <property type="term" value="F:fatty acid synthase activity"/>
    <property type="evidence" value="ECO:0007669"/>
    <property type="project" value="TreeGrafter"/>
</dbReference>
<accession>A0A315XZ29</accession>
<feature type="region of interest" description="N-terminal hotdog fold" evidence="7">
    <location>
        <begin position="1673"/>
        <end position="1787"/>
    </location>
</feature>
<dbReference type="Pfam" id="PF08659">
    <property type="entry name" value="KR"/>
    <property type="match status" value="1"/>
</dbReference>
<dbReference type="InterPro" id="IPR032821">
    <property type="entry name" value="PKS_assoc"/>
</dbReference>
<gene>
    <name evidence="11" type="ORF">IE37_01482</name>
</gene>
<dbReference type="InterPro" id="IPR014031">
    <property type="entry name" value="Ketoacyl_synth_C"/>
</dbReference>
<dbReference type="UniPathway" id="UPA01003"/>
<evidence type="ECO:0000313" key="12">
    <source>
        <dbReference type="Proteomes" id="UP000245720"/>
    </source>
</evidence>
<dbReference type="InterPro" id="IPR013968">
    <property type="entry name" value="PKS_KR"/>
</dbReference>
<dbReference type="SUPFAM" id="SSF53335">
    <property type="entry name" value="S-adenosyl-L-methionine-dependent methyltransferases"/>
    <property type="match status" value="1"/>
</dbReference>
<feature type="domain" description="Ketosynthase family 3 (KS3)" evidence="9">
    <location>
        <begin position="2"/>
        <end position="416"/>
    </location>
</feature>
<dbReference type="SMART" id="SM01294">
    <property type="entry name" value="PKS_PP_betabranch"/>
    <property type="match status" value="1"/>
</dbReference>
<dbReference type="GO" id="GO:0005886">
    <property type="term" value="C:plasma membrane"/>
    <property type="evidence" value="ECO:0007669"/>
    <property type="project" value="TreeGrafter"/>
</dbReference>
<dbReference type="Pfam" id="PF00550">
    <property type="entry name" value="PP-binding"/>
    <property type="match status" value="3"/>
</dbReference>
<evidence type="ECO:0000256" key="6">
    <source>
        <dbReference type="ARBA" id="ARBA00023268"/>
    </source>
</evidence>
<dbReference type="PROSITE" id="PS52004">
    <property type="entry name" value="KS3_2"/>
    <property type="match status" value="2"/>
</dbReference>
<dbReference type="InterPro" id="IPR016039">
    <property type="entry name" value="Thiolase-like"/>
</dbReference>
<evidence type="ECO:0000256" key="1">
    <source>
        <dbReference type="ARBA" id="ARBA00003299"/>
    </source>
</evidence>